<dbReference type="SUPFAM" id="SSF47413">
    <property type="entry name" value="lambda repressor-like DNA-binding domains"/>
    <property type="match status" value="1"/>
</dbReference>
<dbReference type="Pfam" id="PF01381">
    <property type="entry name" value="HTH_3"/>
    <property type="match status" value="1"/>
</dbReference>
<dbReference type="EMBL" id="JBHPKH010000001">
    <property type="protein sequence ID" value="MFC1572013.1"/>
    <property type="molecule type" value="Genomic_DNA"/>
</dbReference>
<comment type="caution">
    <text evidence="2">The sequence shown here is derived from an EMBL/GenBank/DDBJ whole genome shotgun (WGS) entry which is preliminary data.</text>
</comment>
<proteinExistence type="predicted"/>
<dbReference type="InterPro" id="IPR010982">
    <property type="entry name" value="Lambda_DNA-bd_dom_sf"/>
</dbReference>
<feature type="non-terminal residue" evidence="2">
    <location>
        <position position="253"/>
    </location>
</feature>
<evidence type="ECO:0000313" key="3">
    <source>
        <dbReference type="Proteomes" id="UP001593833"/>
    </source>
</evidence>
<protein>
    <submittedName>
        <fullName evidence="2">Helix-turn-helix domain-containing protein</fullName>
    </submittedName>
</protein>
<dbReference type="CDD" id="cd00093">
    <property type="entry name" value="HTH_XRE"/>
    <property type="match status" value="1"/>
</dbReference>
<organism evidence="2 3">
    <name type="scientific">Eiseniibacteriota bacterium</name>
    <dbReference type="NCBI Taxonomy" id="2212470"/>
    <lineage>
        <taxon>Bacteria</taxon>
        <taxon>Candidatus Eiseniibacteriota</taxon>
    </lineage>
</organism>
<feature type="domain" description="HTH cro/C1-type" evidence="1">
    <location>
        <begin position="39"/>
        <end position="74"/>
    </location>
</feature>
<name>A0ABV6YI47_UNCEI</name>
<dbReference type="InterPro" id="IPR001387">
    <property type="entry name" value="Cro/C1-type_HTH"/>
</dbReference>
<evidence type="ECO:0000259" key="1">
    <source>
        <dbReference type="PROSITE" id="PS50943"/>
    </source>
</evidence>
<evidence type="ECO:0000313" key="2">
    <source>
        <dbReference type="EMBL" id="MFC1572013.1"/>
    </source>
</evidence>
<reference evidence="2 3" key="1">
    <citation type="submission" date="2024-09" db="EMBL/GenBank/DDBJ databases">
        <authorList>
            <person name="D'Angelo T."/>
        </authorList>
    </citation>
    <scope>NUCLEOTIDE SEQUENCE [LARGE SCALE GENOMIC DNA]</scope>
    <source>
        <strain evidence="2">SAG AM-320-E07</strain>
    </source>
</reference>
<sequence>MAGTEHDPAERFERPMTADEWRGVARGLHSHLIRTGRRQKDLAQAAGMAVSNLSAYLNLHRIPNPKTIRRILSAAMESQAVTEAMIDHWTRELDTRELKLQGRITELSESGLEVTDAQRDRLFSAISGDPLLASTFLTMADEIGALRTRCAQLAMAHTDAARESLVQSAVEAFQVDPKMRPFTREVEKDIRTVHAEERRQHSTSMQMLESILSEEGVRVERAEPSSPRSGRGRWEGLRWLLSLKDTKRAKITT</sequence>
<dbReference type="Proteomes" id="UP001593833">
    <property type="component" value="Unassembled WGS sequence"/>
</dbReference>
<keyword evidence="3" id="KW-1185">Reference proteome</keyword>
<dbReference type="PROSITE" id="PS50943">
    <property type="entry name" value="HTH_CROC1"/>
    <property type="match status" value="1"/>
</dbReference>
<gene>
    <name evidence="2" type="ORF">ACFL6M_00280</name>
</gene>
<accession>A0ABV6YI47</accession>